<dbReference type="OrthoDB" id="6058590at2"/>
<name>A0A2U1TAH4_9MICO</name>
<reference evidence="2" key="1">
    <citation type="submission" date="2018-04" db="EMBL/GenBank/DDBJ databases">
        <authorList>
            <person name="Liu S."/>
            <person name="Wang Z."/>
            <person name="Li J."/>
        </authorList>
    </citation>
    <scope>NUCLEOTIDE SEQUENCE [LARGE SCALE GENOMIC DNA]</scope>
    <source>
        <strain evidence="2">622</strain>
    </source>
</reference>
<keyword evidence="2" id="KW-1185">Reference proteome</keyword>
<organism evidence="1 2">
    <name type="scientific">Mycetocola zhujimingii</name>
    <dbReference type="NCBI Taxonomy" id="2079792"/>
    <lineage>
        <taxon>Bacteria</taxon>
        <taxon>Bacillati</taxon>
        <taxon>Actinomycetota</taxon>
        <taxon>Actinomycetes</taxon>
        <taxon>Micrococcales</taxon>
        <taxon>Microbacteriaceae</taxon>
        <taxon>Mycetocola</taxon>
    </lineage>
</organism>
<sequence length="112" mass="13343">MTQRPALPELYERMVEAELTEIHPWALLLGDKWEHRATHIEEVFPGWEIVPFARRTDNDDVACWDGHRVVLIDDYDLMRDNGVVRRHVMREYPSMDEWLHTAVQDFIEFGPL</sequence>
<evidence type="ECO:0000313" key="1">
    <source>
        <dbReference type="EMBL" id="PWC04673.1"/>
    </source>
</evidence>
<evidence type="ECO:0000313" key="2">
    <source>
        <dbReference type="Proteomes" id="UP000244962"/>
    </source>
</evidence>
<accession>A0A2U1TAH4</accession>
<dbReference type="RefSeq" id="WP_108390000.1">
    <property type="nucleotide sequence ID" value="NZ_CP026949.1"/>
</dbReference>
<proteinExistence type="predicted"/>
<dbReference type="KEGG" id="myl:C3E77_01350"/>
<dbReference type="Proteomes" id="UP000244962">
    <property type="component" value="Unassembled WGS sequence"/>
</dbReference>
<evidence type="ECO:0008006" key="3">
    <source>
        <dbReference type="Google" id="ProtNLM"/>
    </source>
</evidence>
<dbReference type="EMBL" id="QEFB01000018">
    <property type="protein sequence ID" value="PWC04673.1"/>
    <property type="molecule type" value="Genomic_DNA"/>
</dbReference>
<gene>
    <name evidence="1" type="ORF">DF223_14630</name>
</gene>
<protein>
    <recommendedName>
        <fullName evidence="3">SMI1/KNR4 family protein</fullName>
    </recommendedName>
</protein>
<dbReference type="AlphaFoldDB" id="A0A2U1TAH4"/>
<comment type="caution">
    <text evidence="1">The sequence shown here is derived from an EMBL/GenBank/DDBJ whole genome shotgun (WGS) entry which is preliminary data.</text>
</comment>